<keyword evidence="4 9" id="KW-0378">Hydrolase</keyword>
<dbReference type="PANTHER" id="PTHR43213">
    <property type="entry name" value="BIFUNCTIONAL DTTP/UTP PYROPHOSPHATASE/METHYLTRANSFERASE PROTEIN-RELATED"/>
    <property type="match status" value="1"/>
</dbReference>
<dbReference type="NCBIfam" id="TIGR00172">
    <property type="entry name" value="maf"/>
    <property type="match status" value="1"/>
</dbReference>
<feature type="site" description="Important for substrate specificity" evidence="9">
    <location>
        <position position="101"/>
    </location>
</feature>
<comment type="similarity">
    <text evidence="8">Belongs to the Maf family. YceF subfamily.</text>
</comment>
<dbReference type="AlphaFoldDB" id="A0A1W1H6Y3"/>
<organism evidence="10 11">
    <name type="scientific">Desulfamplus magnetovallimortis</name>
    <dbReference type="NCBI Taxonomy" id="1246637"/>
    <lineage>
        <taxon>Bacteria</taxon>
        <taxon>Pseudomonadati</taxon>
        <taxon>Thermodesulfobacteriota</taxon>
        <taxon>Desulfobacteria</taxon>
        <taxon>Desulfobacterales</taxon>
        <taxon>Desulfobacteraceae</taxon>
        <taxon>Desulfamplus</taxon>
    </lineage>
</organism>
<comment type="caution">
    <text evidence="9">Lacks conserved residue(s) required for the propagation of feature annotation.</text>
</comment>
<evidence type="ECO:0000313" key="10">
    <source>
        <dbReference type="EMBL" id="SLM28241.1"/>
    </source>
</evidence>
<name>A0A1W1H6Y3_9BACT</name>
<comment type="catalytic activity">
    <reaction evidence="9">
        <text>UTP + H2O = UMP + diphosphate + H(+)</text>
        <dbReference type="Rhea" id="RHEA:29395"/>
        <dbReference type="ChEBI" id="CHEBI:15377"/>
        <dbReference type="ChEBI" id="CHEBI:15378"/>
        <dbReference type="ChEBI" id="CHEBI:33019"/>
        <dbReference type="ChEBI" id="CHEBI:46398"/>
        <dbReference type="ChEBI" id="CHEBI:57865"/>
        <dbReference type="EC" id="3.6.1.9"/>
    </reaction>
</comment>
<dbReference type="EC" id="3.6.1.9" evidence="9"/>
<feature type="site" description="Important for substrate specificity" evidence="9">
    <location>
        <position position="43"/>
    </location>
</feature>
<sequence>MAELATPCNKIVRRDFNGKETHMRHKSDLSKKCKIILASKSPRRKYLLEQAGICFEVIPADIEEKRHPNEPPEAYVQRLSKEKADHIAKEYPQKWVIGADTVVVIDNSLLEKPQSTEDARKMLGILSNRTHTVYTGYTICSKSKEDSVTRSVKTDVLFKKLTPREIEWYINTDEPFDKAGAYAIQGLGTFLVKAINGSYTNVVGLPVCEVIEDLMNCGVIERNLSDLMES</sequence>
<evidence type="ECO:0000256" key="7">
    <source>
        <dbReference type="ARBA" id="ARBA00053369"/>
    </source>
</evidence>
<dbReference type="EMBL" id="FWEV01000034">
    <property type="protein sequence ID" value="SLM28241.1"/>
    <property type="molecule type" value="Genomic_DNA"/>
</dbReference>
<evidence type="ECO:0000313" key="11">
    <source>
        <dbReference type="Proteomes" id="UP000191931"/>
    </source>
</evidence>
<protein>
    <recommendedName>
        <fullName evidence="9">dTTP/UTP pyrophosphatase</fullName>
        <shortName evidence="9">dTTPase/UTPase</shortName>
        <ecNumber evidence="9">3.6.1.9</ecNumber>
    </recommendedName>
    <alternativeName>
        <fullName evidence="9">Nucleoside triphosphate pyrophosphatase</fullName>
    </alternativeName>
    <alternativeName>
        <fullName evidence="9">Nucleotide pyrophosphatase</fullName>
        <shortName evidence="9">Nucleotide PPase</shortName>
    </alternativeName>
</protein>
<dbReference type="GO" id="GO:0009117">
    <property type="term" value="P:nucleotide metabolic process"/>
    <property type="evidence" value="ECO:0007669"/>
    <property type="project" value="UniProtKB-KW"/>
</dbReference>
<feature type="site" description="Important for substrate specificity" evidence="9">
    <location>
        <position position="185"/>
    </location>
</feature>
<evidence type="ECO:0000256" key="3">
    <source>
        <dbReference type="ARBA" id="ARBA00022490"/>
    </source>
</evidence>
<comment type="catalytic activity">
    <reaction evidence="6">
        <text>N(7)-methyl-GTP + H2O = N(7)-methyl-GMP + diphosphate + H(+)</text>
        <dbReference type="Rhea" id="RHEA:58744"/>
        <dbReference type="ChEBI" id="CHEBI:15377"/>
        <dbReference type="ChEBI" id="CHEBI:15378"/>
        <dbReference type="ChEBI" id="CHEBI:33019"/>
        <dbReference type="ChEBI" id="CHEBI:58285"/>
        <dbReference type="ChEBI" id="CHEBI:87133"/>
    </reaction>
</comment>
<comment type="similarity">
    <text evidence="9">Belongs to the Maf family. YhdE subfamily.</text>
</comment>
<keyword evidence="5 9" id="KW-0546">Nucleotide metabolism</keyword>
<dbReference type="Proteomes" id="UP000191931">
    <property type="component" value="Unassembled WGS sequence"/>
</dbReference>
<dbReference type="GO" id="GO:0005737">
    <property type="term" value="C:cytoplasm"/>
    <property type="evidence" value="ECO:0007669"/>
    <property type="project" value="UniProtKB-SubCell"/>
</dbReference>
<proteinExistence type="inferred from homology"/>
<gene>
    <name evidence="10" type="ORF">MTBBW1_1290022</name>
</gene>
<feature type="active site" description="Proton acceptor" evidence="9">
    <location>
        <position position="100"/>
    </location>
</feature>
<comment type="function">
    <text evidence="9">Nucleoside triphosphate pyrophosphatase that hydrolyzes dTTP and UTP. May have a dual role in cell division arrest and in preventing the incorporation of modified nucleotides into cellular nucleic acids.</text>
</comment>
<dbReference type="PIRSF" id="PIRSF006305">
    <property type="entry name" value="Maf"/>
    <property type="match status" value="1"/>
</dbReference>
<evidence type="ECO:0000256" key="9">
    <source>
        <dbReference type="HAMAP-Rule" id="MF_00528"/>
    </source>
</evidence>
<dbReference type="CDD" id="cd00555">
    <property type="entry name" value="Maf"/>
    <property type="match status" value="1"/>
</dbReference>
<evidence type="ECO:0000256" key="2">
    <source>
        <dbReference type="ARBA" id="ARBA00004496"/>
    </source>
</evidence>
<dbReference type="InterPro" id="IPR003697">
    <property type="entry name" value="Maf-like"/>
</dbReference>
<comment type="cofactor">
    <cofactor evidence="1 9">
        <name>a divalent metal cation</name>
        <dbReference type="ChEBI" id="CHEBI:60240"/>
    </cofactor>
</comment>
<dbReference type="Gene3D" id="3.90.950.10">
    <property type="match status" value="1"/>
</dbReference>
<evidence type="ECO:0000256" key="5">
    <source>
        <dbReference type="ARBA" id="ARBA00023080"/>
    </source>
</evidence>
<dbReference type="HAMAP" id="MF_00528">
    <property type="entry name" value="Maf"/>
    <property type="match status" value="1"/>
</dbReference>
<dbReference type="InterPro" id="IPR029001">
    <property type="entry name" value="ITPase-like_fam"/>
</dbReference>
<dbReference type="FunFam" id="3.90.950.10:FF:000005">
    <property type="entry name" value="7-methyl-GTP pyrophosphatase"/>
    <property type="match status" value="1"/>
</dbReference>
<evidence type="ECO:0000256" key="8">
    <source>
        <dbReference type="ARBA" id="ARBA00060749"/>
    </source>
</evidence>
<accession>A0A1W1H6Y3</accession>
<comment type="function">
    <text evidence="7">Nucleoside triphosphate pyrophosphatase that hydrolyzes 7-methyl-GTP (m(7)GTP). May have a dual role in cell division arrest and in preventing the incorporation of modified nucleotides into cellular nucleic acids.</text>
</comment>
<evidence type="ECO:0000256" key="6">
    <source>
        <dbReference type="ARBA" id="ARBA00050213"/>
    </source>
</evidence>
<dbReference type="GO" id="GO:0036218">
    <property type="term" value="F:dTTP diphosphatase activity"/>
    <property type="evidence" value="ECO:0007669"/>
    <property type="project" value="RHEA"/>
</dbReference>
<reference evidence="10 11" key="1">
    <citation type="submission" date="2017-03" db="EMBL/GenBank/DDBJ databases">
        <authorList>
            <person name="Afonso C.L."/>
            <person name="Miller P.J."/>
            <person name="Scott M.A."/>
            <person name="Spackman E."/>
            <person name="Goraichik I."/>
            <person name="Dimitrov K.M."/>
            <person name="Suarez D.L."/>
            <person name="Swayne D.E."/>
        </authorList>
    </citation>
    <scope>NUCLEOTIDE SEQUENCE [LARGE SCALE GENOMIC DNA]</scope>
    <source>
        <strain evidence="10">PRJEB14757</strain>
    </source>
</reference>
<comment type="subcellular location">
    <subcellularLocation>
        <location evidence="2 9">Cytoplasm</location>
    </subcellularLocation>
</comment>
<evidence type="ECO:0000256" key="1">
    <source>
        <dbReference type="ARBA" id="ARBA00001968"/>
    </source>
</evidence>
<comment type="catalytic activity">
    <reaction evidence="9">
        <text>dTTP + H2O = dTMP + diphosphate + H(+)</text>
        <dbReference type="Rhea" id="RHEA:28534"/>
        <dbReference type="ChEBI" id="CHEBI:15377"/>
        <dbReference type="ChEBI" id="CHEBI:15378"/>
        <dbReference type="ChEBI" id="CHEBI:33019"/>
        <dbReference type="ChEBI" id="CHEBI:37568"/>
        <dbReference type="ChEBI" id="CHEBI:63528"/>
        <dbReference type="EC" id="3.6.1.9"/>
    </reaction>
</comment>
<evidence type="ECO:0000256" key="4">
    <source>
        <dbReference type="ARBA" id="ARBA00022801"/>
    </source>
</evidence>
<dbReference type="STRING" id="1246637.MTBBW1_1290022"/>
<dbReference type="SUPFAM" id="SSF52972">
    <property type="entry name" value="ITPase-like"/>
    <property type="match status" value="1"/>
</dbReference>
<keyword evidence="3 9" id="KW-0963">Cytoplasm</keyword>
<dbReference type="PANTHER" id="PTHR43213:SF5">
    <property type="entry name" value="BIFUNCTIONAL DTTP_UTP PYROPHOSPHATASE_METHYLTRANSFERASE PROTEIN-RELATED"/>
    <property type="match status" value="1"/>
</dbReference>
<dbReference type="GO" id="GO:0036221">
    <property type="term" value="F:UTP diphosphatase activity"/>
    <property type="evidence" value="ECO:0007669"/>
    <property type="project" value="RHEA"/>
</dbReference>
<keyword evidence="11" id="KW-1185">Reference proteome</keyword>
<dbReference type="Pfam" id="PF02545">
    <property type="entry name" value="Maf"/>
    <property type="match status" value="1"/>
</dbReference>